<protein>
    <submittedName>
        <fullName evidence="2">Transcriptional repressor, LexA family</fullName>
    </submittedName>
</protein>
<keyword evidence="3" id="KW-1185">Reference proteome</keyword>
<evidence type="ECO:0000259" key="1">
    <source>
        <dbReference type="Pfam" id="PF01726"/>
    </source>
</evidence>
<evidence type="ECO:0000313" key="3">
    <source>
        <dbReference type="Proteomes" id="UP000000256"/>
    </source>
</evidence>
<gene>
    <name evidence="2" type="ordered locus">Csac_1438</name>
</gene>
<dbReference type="AlphaFoldDB" id="A4XJF4"/>
<evidence type="ECO:0000313" key="2">
    <source>
        <dbReference type="EMBL" id="ABP67039.1"/>
    </source>
</evidence>
<dbReference type="GO" id="GO:0004252">
    <property type="term" value="F:serine-type endopeptidase activity"/>
    <property type="evidence" value="ECO:0007669"/>
    <property type="project" value="InterPro"/>
</dbReference>
<dbReference type="eggNOG" id="COG1974">
    <property type="taxonomic scope" value="Bacteria"/>
</dbReference>
<dbReference type="EMBL" id="CP000679">
    <property type="protein sequence ID" value="ABP67039.1"/>
    <property type="molecule type" value="Genomic_DNA"/>
</dbReference>
<dbReference type="KEGG" id="csc:Csac_1438"/>
<dbReference type="STRING" id="351627.Csac_1438"/>
<dbReference type="InterPro" id="IPR036390">
    <property type="entry name" value="WH_DNA-bd_sf"/>
</dbReference>
<name>A4XJF4_CALS8</name>
<dbReference type="Gene3D" id="1.10.10.10">
    <property type="entry name" value="Winged helix-like DNA-binding domain superfamily/Winged helix DNA-binding domain"/>
    <property type="match status" value="1"/>
</dbReference>
<feature type="domain" description="LexA repressor DNA-binding" evidence="1">
    <location>
        <begin position="2"/>
        <end position="62"/>
    </location>
</feature>
<dbReference type="SUPFAM" id="SSF46785">
    <property type="entry name" value="Winged helix' DNA-binding domain"/>
    <property type="match status" value="1"/>
</dbReference>
<dbReference type="Pfam" id="PF01726">
    <property type="entry name" value="LexA_DNA_bind"/>
    <property type="match status" value="1"/>
</dbReference>
<organism evidence="2 3">
    <name type="scientific">Caldicellulosiruptor saccharolyticus (strain ATCC 43494 / DSM 8903 / Tp8T 6331)</name>
    <dbReference type="NCBI Taxonomy" id="351627"/>
    <lineage>
        <taxon>Bacteria</taxon>
        <taxon>Bacillati</taxon>
        <taxon>Bacillota</taxon>
        <taxon>Bacillota incertae sedis</taxon>
        <taxon>Caldicellulosiruptorales</taxon>
        <taxon>Caldicellulosiruptoraceae</taxon>
        <taxon>Caldicellulosiruptor</taxon>
    </lineage>
</organism>
<dbReference type="HOGENOM" id="CLU_066192_57_1_9"/>
<dbReference type="InterPro" id="IPR036388">
    <property type="entry name" value="WH-like_DNA-bd_sf"/>
</dbReference>
<proteinExistence type="predicted"/>
<accession>A4XJF4</accession>
<sequence>MLSERQMHILSYIKSFHEDKKYGPTIKEIADGTGYSTTTVRNELISLEKRGFITRERGKYRTIVIN</sequence>
<dbReference type="RefSeq" id="WP_011916975.1">
    <property type="nucleotide sequence ID" value="NC_009437.1"/>
</dbReference>
<dbReference type="Proteomes" id="UP000000256">
    <property type="component" value="Chromosome"/>
</dbReference>
<dbReference type="InterPro" id="IPR006199">
    <property type="entry name" value="LexA_DNA-bd_dom"/>
</dbReference>
<dbReference type="GO" id="GO:0006508">
    <property type="term" value="P:proteolysis"/>
    <property type="evidence" value="ECO:0007669"/>
    <property type="project" value="InterPro"/>
</dbReference>
<reference evidence="2 3" key="1">
    <citation type="journal article" date="2008" name="Appl. Environ. Microbiol.">
        <title>Hydrogenomics of the extremely thermophilic bacterium Caldicellulosiruptor saccharolyticus.</title>
        <authorList>
            <person name="van de Werken H.J."/>
            <person name="Verhaart M.R."/>
            <person name="VanFossen A.L."/>
            <person name="Willquist K."/>
            <person name="Lewis D.L."/>
            <person name="Nichols J.D."/>
            <person name="Goorissen H.P."/>
            <person name="Mongodin E.F."/>
            <person name="Nelson K.E."/>
            <person name="van Niel E.W."/>
            <person name="Stams A.J."/>
            <person name="Ward D.E."/>
            <person name="de Vos W.M."/>
            <person name="van der Oost J."/>
            <person name="Kelly R.M."/>
            <person name="Kengen S.W."/>
        </authorList>
    </citation>
    <scope>NUCLEOTIDE SEQUENCE [LARGE SCALE GENOMIC DNA]</scope>
    <source>
        <strain evidence="3">ATCC 43494 / DSM 8903 / Tp8T 6331</strain>
    </source>
</reference>
<dbReference type="OrthoDB" id="1956263at2"/>